<feature type="region of interest" description="Disordered" evidence="1">
    <location>
        <begin position="306"/>
        <end position="326"/>
    </location>
</feature>
<dbReference type="PANTHER" id="PTHR14689:SF0">
    <property type="entry name" value="COILED-COIL DOMAIN-CONTAINING PROTEIN 82"/>
    <property type="match status" value="1"/>
</dbReference>
<feature type="region of interest" description="Disordered" evidence="1">
    <location>
        <begin position="859"/>
        <end position="920"/>
    </location>
</feature>
<feature type="region of interest" description="Disordered" evidence="1">
    <location>
        <begin position="633"/>
        <end position="652"/>
    </location>
</feature>
<comment type="caution">
    <text evidence="4">The sequence shown here is derived from an EMBL/GenBank/DDBJ whole genome shotgun (WGS) entry which is preliminary data.</text>
</comment>
<protein>
    <recommendedName>
        <fullName evidence="3">DUF4211 domain-containing protein</fullName>
    </recommendedName>
</protein>
<feature type="region of interest" description="Disordered" evidence="1">
    <location>
        <begin position="356"/>
        <end position="622"/>
    </location>
</feature>
<feature type="compositionally biased region" description="Basic and acidic residues" evidence="1">
    <location>
        <begin position="1170"/>
        <end position="1187"/>
    </location>
</feature>
<evidence type="ECO:0000256" key="2">
    <source>
        <dbReference type="SAM" id="SignalP"/>
    </source>
</evidence>
<feature type="region of interest" description="Disordered" evidence="1">
    <location>
        <begin position="750"/>
        <end position="811"/>
    </location>
</feature>
<dbReference type="PANTHER" id="PTHR14689">
    <property type="entry name" value="PHORBOL-ESTER_DAG-TYPE DOMAIN-CONTAINING PROTEIN"/>
    <property type="match status" value="1"/>
</dbReference>
<dbReference type="Proteomes" id="UP001153148">
    <property type="component" value="Unassembled WGS sequence"/>
</dbReference>
<feature type="region of interest" description="Disordered" evidence="1">
    <location>
        <begin position="1231"/>
        <end position="1403"/>
    </location>
</feature>
<feature type="compositionally biased region" description="Polar residues" evidence="1">
    <location>
        <begin position="497"/>
        <end position="508"/>
    </location>
</feature>
<feature type="compositionally biased region" description="Polar residues" evidence="1">
    <location>
        <begin position="1365"/>
        <end position="1381"/>
    </location>
</feature>
<feature type="compositionally biased region" description="Polar residues" evidence="1">
    <location>
        <begin position="459"/>
        <end position="480"/>
    </location>
</feature>
<feature type="compositionally biased region" description="Acidic residues" evidence="1">
    <location>
        <begin position="1292"/>
        <end position="1306"/>
    </location>
</feature>
<proteinExistence type="predicted"/>
<feature type="compositionally biased region" description="Basic residues" evidence="1">
    <location>
        <begin position="1241"/>
        <end position="1252"/>
    </location>
</feature>
<accession>A0ABN7NGA9</accession>
<evidence type="ECO:0000313" key="5">
    <source>
        <dbReference type="Proteomes" id="UP001153148"/>
    </source>
</evidence>
<feature type="compositionally biased region" description="Low complexity" evidence="1">
    <location>
        <begin position="561"/>
        <end position="571"/>
    </location>
</feature>
<feature type="region of interest" description="Disordered" evidence="1">
    <location>
        <begin position="935"/>
        <end position="1099"/>
    </location>
</feature>
<keyword evidence="5" id="KW-1185">Reference proteome</keyword>
<feature type="signal peptide" evidence="2">
    <location>
        <begin position="1"/>
        <end position="23"/>
    </location>
</feature>
<feature type="chain" id="PRO_5045274687" description="DUF4211 domain-containing protein" evidence="2">
    <location>
        <begin position="24"/>
        <end position="1730"/>
    </location>
</feature>
<organism evidence="4 5">
    <name type="scientific">Timema podura</name>
    <name type="common">Walking stick</name>
    <dbReference type="NCBI Taxonomy" id="61482"/>
    <lineage>
        <taxon>Eukaryota</taxon>
        <taxon>Metazoa</taxon>
        <taxon>Ecdysozoa</taxon>
        <taxon>Arthropoda</taxon>
        <taxon>Hexapoda</taxon>
        <taxon>Insecta</taxon>
        <taxon>Pterygota</taxon>
        <taxon>Neoptera</taxon>
        <taxon>Polyneoptera</taxon>
        <taxon>Phasmatodea</taxon>
        <taxon>Timematodea</taxon>
        <taxon>Timematoidea</taxon>
        <taxon>Timematidae</taxon>
        <taxon>Timema</taxon>
    </lineage>
</organism>
<feature type="domain" description="DUF4211" evidence="3">
    <location>
        <begin position="1497"/>
        <end position="1620"/>
    </location>
</feature>
<keyword evidence="2" id="KW-0732">Signal</keyword>
<feature type="compositionally biased region" description="Polar residues" evidence="1">
    <location>
        <begin position="936"/>
        <end position="948"/>
    </location>
</feature>
<feature type="compositionally biased region" description="Basic and acidic residues" evidence="1">
    <location>
        <begin position="1136"/>
        <end position="1151"/>
    </location>
</feature>
<dbReference type="InterPro" id="IPR025451">
    <property type="entry name" value="DUF4211"/>
</dbReference>
<evidence type="ECO:0000256" key="1">
    <source>
        <dbReference type="SAM" id="MobiDB-lite"/>
    </source>
</evidence>
<name>A0ABN7NGA9_TIMPD</name>
<feature type="compositionally biased region" description="Low complexity" evidence="1">
    <location>
        <begin position="379"/>
        <end position="401"/>
    </location>
</feature>
<evidence type="ECO:0000313" key="4">
    <source>
        <dbReference type="EMBL" id="CAG2053830.1"/>
    </source>
</evidence>
<feature type="region of interest" description="Disordered" evidence="1">
    <location>
        <begin position="1136"/>
        <end position="1204"/>
    </location>
</feature>
<feature type="compositionally biased region" description="Polar residues" evidence="1">
    <location>
        <begin position="356"/>
        <end position="378"/>
    </location>
</feature>
<evidence type="ECO:0000259" key="3">
    <source>
        <dbReference type="Pfam" id="PF13926"/>
    </source>
</evidence>
<feature type="compositionally biased region" description="Low complexity" evidence="1">
    <location>
        <begin position="443"/>
        <end position="458"/>
    </location>
</feature>
<sequence>MATPTYNNALHAAVLVAVTQVTTMVVDYGWGHINDITTLVKGGRIKAYVCKDWQAWVMDPVGPWSAYAASYNRLAGSAGFQAAGGAGGAGEFVSPHHPLTTGNSGLGSHQGAGVPSTTSQLLLQAAHSSGQLGPGTTPSPFNPGGFLSPPPVGYDAVFSPLFHHASPKPAHYGSSLNRQALAQAQAQAVAAANKQASVESELSSLRENYSSAHHQTLASGGSFFDHQASSSSPSATLAWSHQNNAQLPSPFGILPHETVVTSSPGPVTKASSYDTFNAHFAAAHLNSQLNAVAEYKNAASNYLEKKASRSQSPAKPISSSASNVSAGNSSGNFFHQSATGSVSFAPDTRGDCSSLSVGGNFPGNKSQQISSASDFANASTKSFSGSSSTGSSGHHQQQQQSCIVSTASSTPTSKDYRIPQPPSRSSTTSIFLTAAQPTARGASSQSSEKQSRSAQQQQNFVPPTSKSSAAAHHSIQTKAQSKIYPELGSSSERRGENTSLESSQSSPISFAMMDAASQRQPQNGPTDCGVVVPRRPSPLQAHSQASPLGHVPSPAYPLYNSPMTSMSSPSPLQQHSDPGGQCPPNGGASGGPSRHSNPAPPSPLDVTVQRPSSQGSQQGVAYSSVITRALTTTDNRQGGEFPGQKQQGGCWPETGERVQAQATSHHVRKSYPVGYGSAGGATMDLPQQAVPQQQQRVALGISERQQAYFDSTPGHQVTLQDLSSCRGDPMSIVKNLQTLQQQSCQLQVVEPQKQVEESPRPPVTKSSGGSKRRKSSDKTHTAAAGLNTSESMSEYFTNRVPPPAHLNTNQQAQQNGGYFDFERWNLPPPPPKMFGAGTPHGGTPIHHVTAQHQSLMVPHPHHHPPPPLPYFPAFPLHHPAHHPPDFPPQEAVSGGPMTYDSSQSPGNGSYPPQEPPQEDQPKVIVPNIEEELGFLSENSTVTTGTPAVSSLEVKKPLAPPITPSNPSTGFMASYMKFLQGERDSSPPPQNRGGRKTTWARTKIYQPEPPRPPSDASTTTTATPTTTITTTTNTNTTSSTTASTTSAIKATTEVTPKKTEPPPVRTYDPQDDPRYFPLPKNDASRRSFSDSDDSDSELLKEKEKQRLLKEKAVKDKEAEDARKAAIAQKNALKKAEALARKAESSSSKKKDGMALLKRTNPRRKLIRVRRKADAGSKKLEVTGPKKLDSATGPNTQPHGIVVTAPGPNFDSRLVTWRMCVFPAAAQVVSKVGLTLNKNSAGSRRRGGGKAASKKKQEQEEVDPLLLPPRREVSRRKAKEKTTIKQFLDRQESMDEDVDEPELVDSDSDPAWTPAAKDSSDEDAPRRRASRRNRSLVVGITTRSKRPRRMEDGFSSTDDLETMPLNKRQSSANHRSRGRSQSLKAVGNPAQPATKEGSVTIDDTDADMLPFKSGEFVVMKSDLNEEYPPIWRIDGKTLLQKYEPFDQNGKTLYRNISTYSGWTPQNRHIYQQVPVKFRVQNRLETIVEFMRTEMPVEDQEMIEKSMKETAKYQDNFEVYIQTLISQALDSNFLTEIFQEKDDYFLSNVKCVDEITEERKGRLLRVAQWKPSLSNSVGTWPCFNFITDLPADEKTGKLCVACDKAPVAVRVQMYGQPYNSTTLEGCQPDPKVASQKFWDHKGKDFLVCAVCAGRVKLYNKVAHQKYLMYIECAKRVADKRLSDPKKDTTVILNELLADEAWLNQLFKTVRTSWAEIDKLEHQAKQTVPSSNKT</sequence>
<dbReference type="Pfam" id="PF13926">
    <property type="entry name" value="DUF4211"/>
    <property type="match status" value="1"/>
</dbReference>
<reference evidence="4" key="1">
    <citation type="submission" date="2021-03" db="EMBL/GenBank/DDBJ databases">
        <authorList>
            <person name="Tran Van P."/>
        </authorList>
    </citation>
    <scope>NUCLEOTIDE SEQUENCE</scope>
</reference>
<feature type="compositionally biased region" description="Polar residues" evidence="1">
    <location>
        <begin position="402"/>
        <end position="413"/>
    </location>
</feature>
<feature type="region of interest" description="Disordered" evidence="1">
    <location>
        <begin position="91"/>
        <end position="113"/>
    </location>
</feature>
<feature type="compositionally biased region" description="Low complexity" evidence="1">
    <location>
        <begin position="1015"/>
        <end position="1053"/>
    </location>
</feature>
<gene>
    <name evidence="4" type="ORF">TPAB3V08_LOCUS874</name>
</gene>
<dbReference type="EMBL" id="CAJPIN010000710">
    <property type="protein sequence ID" value="CAG2053830.1"/>
    <property type="molecule type" value="Genomic_DNA"/>
</dbReference>
<feature type="compositionally biased region" description="Polar residues" evidence="1">
    <location>
        <begin position="609"/>
        <end position="622"/>
    </location>
</feature>
<feature type="compositionally biased region" description="Polar residues" evidence="1">
    <location>
        <begin position="786"/>
        <end position="796"/>
    </location>
</feature>
<feature type="compositionally biased region" description="Basic and acidic residues" evidence="1">
    <location>
        <begin position="1278"/>
        <end position="1291"/>
    </location>
</feature>
<feature type="compositionally biased region" description="Basic residues" evidence="1">
    <location>
        <begin position="1158"/>
        <end position="1169"/>
    </location>
</feature>